<dbReference type="EMBL" id="FNWJ01000002">
    <property type="protein sequence ID" value="SEH13949.1"/>
    <property type="molecule type" value="Genomic_DNA"/>
</dbReference>
<comment type="subcellular location">
    <subcellularLocation>
        <location evidence="2">Cytoplasm</location>
    </subcellularLocation>
</comment>
<dbReference type="InterPro" id="IPR004394">
    <property type="entry name" value="Iojap/RsfS/C7orf30"/>
</dbReference>
<sequence>MTPRELPKATGAPARPEAPAGDAASPTSRGEQLAERIARIALEKKAEDVLILDLRSLVGFTDFFVLASGRSDRQARAVAEAVREQLKAAGVVPARVEGERDARWILLDYLDCVVHVFTPEAREYYRLEHLWAEAPVRRFD</sequence>
<dbReference type="GO" id="GO:0005737">
    <property type="term" value="C:cytoplasm"/>
    <property type="evidence" value="ECO:0007669"/>
    <property type="project" value="UniProtKB-SubCell"/>
</dbReference>
<protein>
    <recommendedName>
        <fullName evidence="2">Ribosomal silencing factor RsfS</fullName>
    </recommendedName>
</protein>
<dbReference type="GO" id="GO:0042256">
    <property type="term" value="P:cytosolic ribosome assembly"/>
    <property type="evidence" value="ECO:0007669"/>
    <property type="project" value="UniProtKB-UniRule"/>
</dbReference>
<comment type="function">
    <text evidence="2">Functions as a ribosomal silencing factor. Interacts with ribosomal protein uL14 (rplN), blocking formation of intersubunit bridge B8. Prevents association of the 30S and 50S ribosomal subunits and the formation of functional ribosomes, thus repressing translation.</text>
</comment>
<comment type="similarity">
    <text evidence="1 2">Belongs to the Iojap/RsfS family.</text>
</comment>
<dbReference type="GO" id="GO:0017148">
    <property type="term" value="P:negative regulation of translation"/>
    <property type="evidence" value="ECO:0007669"/>
    <property type="project" value="UniProtKB-UniRule"/>
</dbReference>
<evidence type="ECO:0000313" key="4">
    <source>
        <dbReference type="EMBL" id="SEH13949.1"/>
    </source>
</evidence>
<keyword evidence="2" id="KW-0678">Repressor</keyword>
<dbReference type="HAMAP" id="MF_01477">
    <property type="entry name" value="Iojap_RsfS"/>
    <property type="match status" value="1"/>
</dbReference>
<dbReference type="PANTHER" id="PTHR21043">
    <property type="entry name" value="IOJAP SUPERFAMILY ORTHOLOG"/>
    <property type="match status" value="1"/>
</dbReference>
<dbReference type="NCBIfam" id="TIGR00090">
    <property type="entry name" value="rsfS_iojap_ybeB"/>
    <property type="match status" value="1"/>
</dbReference>
<dbReference type="GO" id="GO:0043023">
    <property type="term" value="F:ribosomal large subunit binding"/>
    <property type="evidence" value="ECO:0007669"/>
    <property type="project" value="TreeGrafter"/>
</dbReference>
<dbReference type="Gene3D" id="3.30.460.10">
    <property type="entry name" value="Beta Polymerase, domain 2"/>
    <property type="match status" value="1"/>
</dbReference>
<evidence type="ECO:0000313" key="5">
    <source>
        <dbReference type="Proteomes" id="UP000222056"/>
    </source>
</evidence>
<dbReference type="PANTHER" id="PTHR21043:SF0">
    <property type="entry name" value="MITOCHONDRIAL ASSEMBLY OF RIBOSOMAL LARGE SUBUNIT PROTEIN 1"/>
    <property type="match status" value="1"/>
</dbReference>
<dbReference type="Proteomes" id="UP000222056">
    <property type="component" value="Unassembled WGS sequence"/>
</dbReference>
<evidence type="ECO:0000256" key="2">
    <source>
        <dbReference type="HAMAP-Rule" id="MF_01477"/>
    </source>
</evidence>
<comment type="subunit">
    <text evidence="2">Interacts with ribosomal protein uL14 (rplN).</text>
</comment>
<keyword evidence="2" id="KW-0810">Translation regulation</keyword>
<dbReference type="SUPFAM" id="SSF81301">
    <property type="entry name" value="Nucleotidyltransferase"/>
    <property type="match status" value="1"/>
</dbReference>
<dbReference type="GO" id="GO:0090071">
    <property type="term" value="P:negative regulation of ribosome biogenesis"/>
    <property type="evidence" value="ECO:0007669"/>
    <property type="project" value="UniProtKB-UniRule"/>
</dbReference>
<proteinExistence type="inferred from homology"/>
<keyword evidence="2" id="KW-0963">Cytoplasm</keyword>
<dbReference type="STRING" id="29539.SAMN02745716_1418"/>
<dbReference type="Pfam" id="PF02410">
    <property type="entry name" value="RsfS"/>
    <property type="match status" value="1"/>
</dbReference>
<keyword evidence="5" id="KW-1185">Reference proteome</keyword>
<evidence type="ECO:0000256" key="3">
    <source>
        <dbReference type="SAM" id="MobiDB-lite"/>
    </source>
</evidence>
<feature type="region of interest" description="Disordered" evidence="3">
    <location>
        <begin position="1"/>
        <end position="30"/>
    </location>
</feature>
<evidence type="ECO:0000256" key="1">
    <source>
        <dbReference type="ARBA" id="ARBA00010574"/>
    </source>
</evidence>
<gene>
    <name evidence="2" type="primary">rsfS</name>
    <name evidence="4" type="ORF">SAMN02745716_1418</name>
</gene>
<name>A0A1H6FT08_THEAL</name>
<reference evidence="5" key="1">
    <citation type="submission" date="2016-10" db="EMBL/GenBank/DDBJ databases">
        <authorList>
            <person name="Varghese N."/>
            <person name="Submissions S."/>
        </authorList>
    </citation>
    <scope>NUCLEOTIDE SEQUENCE [LARGE SCALE GENOMIC DNA]</scope>
    <source>
        <strain evidence="5">ATCC 35263</strain>
    </source>
</reference>
<organism evidence="4 5">
    <name type="scientific">Thermoleophilum album</name>
    <dbReference type="NCBI Taxonomy" id="29539"/>
    <lineage>
        <taxon>Bacteria</taxon>
        <taxon>Bacillati</taxon>
        <taxon>Actinomycetota</taxon>
        <taxon>Thermoleophilia</taxon>
        <taxon>Thermoleophilales</taxon>
        <taxon>Thermoleophilaceae</taxon>
        <taxon>Thermoleophilum</taxon>
    </lineage>
</organism>
<dbReference type="AlphaFoldDB" id="A0A1H6FT08"/>
<accession>A0A1H6FT08</accession>
<dbReference type="InterPro" id="IPR043519">
    <property type="entry name" value="NT_sf"/>
</dbReference>